<dbReference type="STRING" id="80966.ENSAPOP00000010028"/>
<dbReference type="InterPro" id="IPR036388">
    <property type="entry name" value="WH-like_DNA-bd_sf"/>
</dbReference>
<organism evidence="2 3">
    <name type="scientific">Acanthochromis polyacanthus</name>
    <name type="common">spiny chromis</name>
    <dbReference type="NCBI Taxonomy" id="80966"/>
    <lineage>
        <taxon>Eukaryota</taxon>
        <taxon>Metazoa</taxon>
        <taxon>Chordata</taxon>
        <taxon>Craniata</taxon>
        <taxon>Vertebrata</taxon>
        <taxon>Euteleostomi</taxon>
        <taxon>Actinopterygii</taxon>
        <taxon>Neopterygii</taxon>
        <taxon>Teleostei</taxon>
        <taxon>Neoteleostei</taxon>
        <taxon>Acanthomorphata</taxon>
        <taxon>Ovalentaria</taxon>
        <taxon>Pomacentridae</taxon>
        <taxon>Acanthochromis</taxon>
    </lineage>
</organism>
<dbReference type="Gene3D" id="1.10.10.10">
    <property type="entry name" value="Winged helix-like DNA-binding domain superfamily/Winged helix DNA-binding domain"/>
    <property type="match status" value="1"/>
</dbReference>
<feature type="domain" description="Sleeping Beauty transposase HTH" evidence="1">
    <location>
        <begin position="2"/>
        <end position="51"/>
    </location>
</feature>
<dbReference type="SUPFAM" id="SSF46689">
    <property type="entry name" value="Homeodomain-like"/>
    <property type="match status" value="1"/>
</dbReference>
<dbReference type="GeneTree" id="ENSGT01150000287350"/>
<reference evidence="2" key="2">
    <citation type="submission" date="2025-09" db="UniProtKB">
        <authorList>
            <consortium name="Ensembl"/>
        </authorList>
    </citation>
    <scope>IDENTIFICATION</scope>
</reference>
<reference evidence="2" key="1">
    <citation type="submission" date="2025-08" db="UniProtKB">
        <authorList>
            <consortium name="Ensembl"/>
        </authorList>
    </citation>
    <scope>IDENTIFICATION</scope>
</reference>
<accession>A0A3Q1EZX4</accession>
<dbReference type="AlphaFoldDB" id="A0A3Q1EZX4"/>
<keyword evidence="3" id="KW-1185">Reference proteome</keyword>
<dbReference type="InterPro" id="IPR057667">
    <property type="entry name" value="HTH_SB"/>
</dbReference>
<name>A0A3Q1EZX4_9TELE</name>
<evidence type="ECO:0000259" key="1">
    <source>
        <dbReference type="Pfam" id="PF25787"/>
    </source>
</evidence>
<sequence length="58" mass="6591">MAKELSQEIKKRIINLHKSGLGYRKMSKMLGIPVSTIGTIIRKWKVHNTTSTLPRSGR</sequence>
<protein>
    <recommendedName>
        <fullName evidence="1">Sleeping Beauty transposase HTH domain-containing protein</fullName>
    </recommendedName>
</protein>
<dbReference type="InParanoid" id="A0A3Q1EZX4"/>
<dbReference type="Pfam" id="PF25787">
    <property type="entry name" value="HTH_SB"/>
    <property type="match status" value="1"/>
</dbReference>
<dbReference type="InterPro" id="IPR009057">
    <property type="entry name" value="Homeodomain-like_sf"/>
</dbReference>
<evidence type="ECO:0000313" key="2">
    <source>
        <dbReference type="Ensembl" id="ENSAPOP00000010028.1"/>
    </source>
</evidence>
<dbReference type="Ensembl" id="ENSAPOT00000000524.1">
    <property type="protein sequence ID" value="ENSAPOP00000010028.1"/>
    <property type="gene ID" value="ENSAPOG00000012423.1"/>
</dbReference>
<evidence type="ECO:0000313" key="3">
    <source>
        <dbReference type="Proteomes" id="UP000257200"/>
    </source>
</evidence>
<dbReference type="Proteomes" id="UP000257200">
    <property type="component" value="Unplaced"/>
</dbReference>
<proteinExistence type="predicted"/>